<reference evidence="3 4" key="1">
    <citation type="journal article" date="2015" name="Genome Biol. Evol.">
        <title>Phylogenomic analyses indicate that early fungi evolved digesting cell walls of algal ancestors of land plants.</title>
        <authorList>
            <person name="Chang Y."/>
            <person name="Wang S."/>
            <person name="Sekimoto S."/>
            <person name="Aerts A.L."/>
            <person name="Choi C."/>
            <person name="Clum A."/>
            <person name="LaButti K.M."/>
            <person name="Lindquist E.A."/>
            <person name="Yee Ngan C."/>
            <person name="Ohm R.A."/>
            <person name="Salamov A.A."/>
            <person name="Grigoriev I.V."/>
            <person name="Spatafora J.W."/>
            <person name="Berbee M.L."/>
        </authorList>
    </citation>
    <scope>NUCLEOTIDE SEQUENCE [LARGE SCALE GENOMIC DNA]</scope>
    <source>
        <strain evidence="3 4">NRRL 28638</strain>
    </source>
</reference>
<keyword evidence="2" id="KW-0472">Membrane</keyword>
<feature type="transmembrane region" description="Helical" evidence="2">
    <location>
        <begin position="12"/>
        <end position="32"/>
    </location>
</feature>
<keyword evidence="2" id="KW-1133">Transmembrane helix</keyword>
<evidence type="ECO:0000256" key="1">
    <source>
        <dbReference type="SAM" id="MobiDB-lite"/>
    </source>
</evidence>
<protein>
    <submittedName>
        <fullName evidence="3">Uncharacterized protein</fullName>
    </submittedName>
</protein>
<organism evidence="3 4">
    <name type="scientific">Conidiobolus coronatus (strain ATCC 28846 / CBS 209.66 / NRRL 28638)</name>
    <name type="common">Delacroixia coronata</name>
    <dbReference type="NCBI Taxonomy" id="796925"/>
    <lineage>
        <taxon>Eukaryota</taxon>
        <taxon>Fungi</taxon>
        <taxon>Fungi incertae sedis</taxon>
        <taxon>Zoopagomycota</taxon>
        <taxon>Entomophthoromycotina</taxon>
        <taxon>Entomophthoromycetes</taxon>
        <taxon>Entomophthorales</taxon>
        <taxon>Ancylistaceae</taxon>
        <taxon>Conidiobolus</taxon>
    </lineage>
</organism>
<evidence type="ECO:0000313" key="4">
    <source>
        <dbReference type="Proteomes" id="UP000070444"/>
    </source>
</evidence>
<keyword evidence="2" id="KW-0812">Transmembrane</keyword>
<gene>
    <name evidence="3" type="ORF">CONCODRAFT_67631</name>
</gene>
<dbReference type="AlphaFoldDB" id="A0A137PH23"/>
<proteinExistence type="predicted"/>
<keyword evidence="4" id="KW-1185">Reference proteome</keyword>
<feature type="region of interest" description="Disordered" evidence="1">
    <location>
        <begin position="71"/>
        <end position="101"/>
    </location>
</feature>
<sequence>MTVDRTYDIVRIGIRSLSGVFTLMALLCDFNFRMGLKRLILTLLKRGEDFNDSLMSTDPNWNFNINAVGAVPNSEDRQSNPNTIESNDTMNSSKPMNQIEL</sequence>
<evidence type="ECO:0000313" key="3">
    <source>
        <dbReference type="EMBL" id="KXN74306.1"/>
    </source>
</evidence>
<name>A0A137PH23_CONC2</name>
<feature type="compositionally biased region" description="Polar residues" evidence="1">
    <location>
        <begin position="79"/>
        <end position="101"/>
    </location>
</feature>
<dbReference type="EMBL" id="KQ964425">
    <property type="protein sequence ID" value="KXN74306.1"/>
    <property type="molecule type" value="Genomic_DNA"/>
</dbReference>
<dbReference type="Proteomes" id="UP000070444">
    <property type="component" value="Unassembled WGS sequence"/>
</dbReference>
<evidence type="ECO:0000256" key="2">
    <source>
        <dbReference type="SAM" id="Phobius"/>
    </source>
</evidence>
<accession>A0A137PH23</accession>